<dbReference type="AlphaFoldDB" id="N1PZN3"/>
<reference evidence="2" key="1">
    <citation type="journal article" date="2012" name="PLoS Genet.">
        <title>The genomes of the fungal plant pathogens Cladosporium fulvum and Dothistroma septosporum reveal adaptation to different hosts and lifestyles but also signatures of common ancestry.</title>
        <authorList>
            <person name="de Wit P.J.G.M."/>
            <person name="van der Burgt A."/>
            <person name="Oekmen B."/>
            <person name="Stergiopoulos I."/>
            <person name="Abd-Elsalam K.A."/>
            <person name="Aerts A.L."/>
            <person name="Bahkali A.H."/>
            <person name="Beenen H.G."/>
            <person name="Chettri P."/>
            <person name="Cox M.P."/>
            <person name="Datema E."/>
            <person name="de Vries R.P."/>
            <person name="Dhillon B."/>
            <person name="Ganley A.R."/>
            <person name="Griffiths S.A."/>
            <person name="Guo Y."/>
            <person name="Hamelin R.C."/>
            <person name="Henrissat B."/>
            <person name="Kabir M.S."/>
            <person name="Jashni M.K."/>
            <person name="Kema G."/>
            <person name="Klaubauf S."/>
            <person name="Lapidus A."/>
            <person name="Levasseur A."/>
            <person name="Lindquist E."/>
            <person name="Mehrabi R."/>
            <person name="Ohm R.A."/>
            <person name="Owen T.J."/>
            <person name="Salamov A."/>
            <person name="Schwelm A."/>
            <person name="Schijlen E."/>
            <person name="Sun H."/>
            <person name="van den Burg H.A."/>
            <person name="van Ham R.C.H.J."/>
            <person name="Zhang S."/>
            <person name="Goodwin S.B."/>
            <person name="Grigoriev I.V."/>
            <person name="Collemare J."/>
            <person name="Bradshaw R.E."/>
        </authorList>
    </citation>
    <scope>NUCLEOTIDE SEQUENCE [LARGE SCALE GENOMIC DNA]</scope>
    <source>
        <strain evidence="2">NZE10 / CBS 128990</strain>
    </source>
</reference>
<evidence type="ECO:0000313" key="1">
    <source>
        <dbReference type="EMBL" id="EME48892.1"/>
    </source>
</evidence>
<protein>
    <submittedName>
        <fullName evidence="1">Uncharacterized protein</fullName>
    </submittedName>
</protein>
<evidence type="ECO:0000313" key="2">
    <source>
        <dbReference type="Proteomes" id="UP000016933"/>
    </source>
</evidence>
<accession>N1PZN3</accession>
<name>N1PZN3_DOTSN</name>
<keyword evidence="2" id="KW-1185">Reference proteome</keyword>
<dbReference type="Proteomes" id="UP000016933">
    <property type="component" value="Unassembled WGS sequence"/>
</dbReference>
<dbReference type="EMBL" id="KB446535">
    <property type="protein sequence ID" value="EME48892.1"/>
    <property type="molecule type" value="Genomic_DNA"/>
</dbReference>
<dbReference type="HOGENOM" id="CLU_2589721_0_0_1"/>
<organism evidence="1 2">
    <name type="scientific">Dothistroma septosporum (strain NZE10 / CBS 128990)</name>
    <name type="common">Red band needle blight fungus</name>
    <name type="synonym">Mycosphaerella pini</name>
    <dbReference type="NCBI Taxonomy" id="675120"/>
    <lineage>
        <taxon>Eukaryota</taxon>
        <taxon>Fungi</taxon>
        <taxon>Dikarya</taxon>
        <taxon>Ascomycota</taxon>
        <taxon>Pezizomycotina</taxon>
        <taxon>Dothideomycetes</taxon>
        <taxon>Dothideomycetidae</taxon>
        <taxon>Mycosphaerellales</taxon>
        <taxon>Mycosphaerellaceae</taxon>
        <taxon>Dothistroma</taxon>
    </lineage>
</organism>
<gene>
    <name evidence="1" type="ORF">DOTSEDRAFT_67826</name>
</gene>
<proteinExistence type="predicted"/>
<sequence>MVALFAPPKPLRLTPFAQRSRRGTVDIAGDEVPTAARLSCTEGLLPGGIPYDVESVAVSALLRLVARVSQVAVRRKSSDI</sequence>
<reference evidence="1 2" key="2">
    <citation type="journal article" date="2012" name="PLoS Pathog.">
        <title>Diverse lifestyles and strategies of plant pathogenesis encoded in the genomes of eighteen Dothideomycetes fungi.</title>
        <authorList>
            <person name="Ohm R.A."/>
            <person name="Feau N."/>
            <person name="Henrissat B."/>
            <person name="Schoch C.L."/>
            <person name="Horwitz B.A."/>
            <person name="Barry K.W."/>
            <person name="Condon B.J."/>
            <person name="Copeland A.C."/>
            <person name="Dhillon B."/>
            <person name="Glaser F."/>
            <person name="Hesse C.N."/>
            <person name="Kosti I."/>
            <person name="LaButti K."/>
            <person name="Lindquist E.A."/>
            <person name="Lucas S."/>
            <person name="Salamov A.A."/>
            <person name="Bradshaw R.E."/>
            <person name="Ciuffetti L."/>
            <person name="Hamelin R.C."/>
            <person name="Kema G.H.J."/>
            <person name="Lawrence C."/>
            <person name="Scott J.A."/>
            <person name="Spatafora J.W."/>
            <person name="Turgeon B.G."/>
            <person name="de Wit P.J.G.M."/>
            <person name="Zhong S."/>
            <person name="Goodwin S.B."/>
            <person name="Grigoriev I.V."/>
        </authorList>
    </citation>
    <scope>NUCLEOTIDE SEQUENCE [LARGE SCALE GENOMIC DNA]</scope>
    <source>
        <strain evidence="2">NZE10 / CBS 128990</strain>
    </source>
</reference>